<dbReference type="GO" id="GO:0051537">
    <property type="term" value="F:2 iron, 2 sulfur cluster binding"/>
    <property type="evidence" value="ECO:0007669"/>
    <property type="project" value="InterPro"/>
</dbReference>
<gene>
    <name evidence="2" type="ORF">D777_02167</name>
</gene>
<name>A0A072N017_9GAMM</name>
<dbReference type="OrthoDB" id="5599091at2"/>
<reference evidence="2 3" key="1">
    <citation type="submission" date="2012-12" db="EMBL/GenBank/DDBJ databases">
        <title>Genome assembly of Marinobacter sp. AK21.</title>
        <authorList>
            <person name="Khatri I."/>
            <person name="Kumar R."/>
            <person name="Vaidya B."/>
            <person name="Subramanian S."/>
            <person name="Pinnaka A."/>
        </authorList>
    </citation>
    <scope>NUCLEOTIDE SEQUENCE [LARGE SCALE GENOMIC DNA]</scope>
    <source>
        <strain evidence="2 3">AK21</strain>
    </source>
</reference>
<dbReference type="STRING" id="1137280.D777_02167"/>
<dbReference type="PATRIC" id="fig|1137280.3.peg.1982"/>
<organism evidence="2 3">
    <name type="scientific">Marinobacter nitratireducens</name>
    <dbReference type="NCBI Taxonomy" id="1137280"/>
    <lineage>
        <taxon>Bacteria</taxon>
        <taxon>Pseudomonadati</taxon>
        <taxon>Pseudomonadota</taxon>
        <taxon>Gammaproteobacteria</taxon>
        <taxon>Pseudomonadales</taxon>
        <taxon>Marinobacteraceae</taxon>
        <taxon>Marinobacter</taxon>
    </lineage>
</organism>
<dbReference type="Proteomes" id="UP000035057">
    <property type="component" value="Unassembled WGS sequence"/>
</dbReference>
<keyword evidence="3" id="KW-1185">Reference proteome</keyword>
<evidence type="ECO:0000313" key="2">
    <source>
        <dbReference type="EMBL" id="KEF31014.1"/>
    </source>
</evidence>
<dbReference type="Pfam" id="PF11575">
    <property type="entry name" value="FhuF_C"/>
    <property type="match status" value="1"/>
</dbReference>
<dbReference type="EMBL" id="ANIE01000006">
    <property type="protein sequence ID" value="KEF31014.1"/>
    <property type="molecule type" value="Genomic_DNA"/>
</dbReference>
<accession>A0A072N017</accession>
<sequence length="274" mass="30269">MAAAETQTESAPRCWPERYRQLLSASQLDANEVLGQALRAPNLERPALLSLRQCLEQPDLLKRQLLADYPEMSEPQQLRAALSVAHQDLSLSVIAPLIITLFLRGEAGVPDPGRIFLAPANEGSSVSRWFQAGQGEAVGVEPFITHLSTAMNDWYPTFRKSLGVSPGAYWSSVGLALGAPFSAVWNLAVPRDICTLAGEWLEQFWCDANRYIDWIPAEFGDQACALPQRKGCCLKYLLPGNGYCGTCGIHRKQRLSALRQSPHSQPPGQWRPQE</sequence>
<comment type="caution">
    <text evidence="2">The sequence shown here is derived from an EMBL/GenBank/DDBJ whole genome shotgun (WGS) entry which is preliminary data.</text>
</comment>
<dbReference type="RefSeq" id="WP_051669058.1">
    <property type="nucleotide sequence ID" value="NZ_ANIE01000006.1"/>
</dbReference>
<evidence type="ECO:0000259" key="1">
    <source>
        <dbReference type="Pfam" id="PF11575"/>
    </source>
</evidence>
<proteinExistence type="predicted"/>
<evidence type="ECO:0000313" key="3">
    <source>
        <dbReference type="Proteomes" id="UP000035057"/>
    </source>
</evidence>
<feature type="domain" description="Ferric siderophore reductase C-terminal" evidence="1">
    <location>
        <begin position="229"/>
        <end position="247"/>
    </location>
</feature>
<dbReference type="AlphaFoldDB" id="A0A072N017"/>
<dbReference type="InterPro" id="IPR024726">
    <property type="entry name" value="FhuF_C"/>
</dbReference>
<protein>
    <recommendedName>
        <fullName evidence="1">Ferric siderophore reductase C-terminal domain-containing protein</fullName>
    </recommendedName>
</protein>